<dbReference type="PANTHER" id="PTHR47539">
    <property type="entry name" value="PENTATRICOPEPTIDE REPEAT-CONTAINING PROTEIN OTP51, CHLOROPLASTIC"/>
    <property type="match status" value="1"/>
</dbReference>
<dbReference type="GO" id="GO:0000373">
    <property type="term" value="P:Group II intron splicing"/>
    <property type="evidence" value="ECO:0007669"/>
    <property type="project" value="TreeGrafter"/>
</dbReference>
<dbReference type="AlphaFoldDB" id="A0A2H0BLA4"/>
<proteinExistence type="predicted"/>
<dbReference type="GO" id="GO:0048564">
    <property type="term" value="P:photosystem I assembly"/>
    <property type="evidence" value="ECO:0007669"/>
    <property type="project" value="TreeGrafter"/>
</dbReference>
<dbReference type="Proteomes" id="UP000229334">
    <property type="component" value="Unassembled WGS sequence"/>
</dbReference>
<accession>A0A2H0BLA4</accession>
<dbReference type="Gene3D" id="3.10.28.10">
    <property type="entry name" value="Homing endonucleases"/>
    <property type="match status" value="2"/>
</dbReference>
<organism evidence="2 3">
    <name type="scientific">Candidatus Vogelbacteria bacterium CG22_combo_CG10-13_8_21_14_all_37_9</name>
    <dbReference type="NCBI Taxonomy" id="1975046"/>
    <lineage>
        <taxon>Bacteria</taxon>
        <taxon>Candidatus Vogeliibacteriota</taxon>
    </lineage>
</organism>
<dbReference type="EMBL" id="PCSX01000004">
    <property type="protein sequence ID" value="PIP58463.1"/>
    <property type="molecule type" value="Genomic_DNA"/>
</dbReference>
<gene>
    <name evidence="2" type="ORF">COX02_00115</name>
</gene>
<dbReference type="PANTHER" id="PTHR47539:SF1">
    <property type="entry name" value="PENTATRICOPEPTIDE REPEAT-CONTAINING PROTEIN OTP51, CHLOROPLASTIC"/>
    <property type="match status" value="1"/>
</dbReference>
<dbReference type="Pfam" id="PF03161">
    <property type="entry name" value="LAGLIDADG_2"/>
    <property type="match status" value="1"/>
</dbReference>
<comment type="caution">
    <text evidence="2">The sequence shown here is derived from an EMBL/GenBank/DDBJ whole genome shotgun (WGS) entry which is preliminary data.</text>
</comment>
<reference evidence="2 3" key="1">
    <citation type="submission" date="2017-09" db="EMBL/GenBank/DDBJ databases">
        <title>Depth-based differentiation of microbial function through sediment-hosted aquifers and enrichment of novel symbionts in the deep terrestrial subsurface.</title>
        <authorList>
            <person name="Probst A.J."/>
            <person name="Ladd B."/>
            <person name="Jarett J.K."/>
            <person name="Geller-Mcgrath D.E."/>
            <person name="Sieber C.M."/>
            <person name="Emerson J.B."/>
            <person name="Anantharaman K."/>
            <person name="Thomas B.C."/>
            <person name="Malmstrom R."/>
            <person name="Stieglmeier M."/>
            <person name="Klingl A."/>
            <person name="Woyke T."/>
            <person name="Ryan C.M."/>
            <person name="Banfield J.F."/>
        </authorList>
    </citation>
    <scope>NUCLEOTIDE SEQUENCE [LARGE SCALE GENOMIC DNA]</scope>
    <source>
        <strain evidence="2">CG22_combo_CG10-13_8_21_14_all_37_9</strain>
    </source>
</reference>
<feature type="domain" description="Homing endonuclease LAGLIDADG" evidence="1">
    <location>
        <begin position="36"/>
        <end position="198"/>
    </location>
</feature>
<evidence type="ECO:0000313" key="2">
    <source>
        <dbReference type="EMBL" id="PIP58463.1"/>
    </source>
</evidence>
<name>A0A2H0BLA4_9BACT</name>
<evidence type="ECO:0000259" key="1">
    <source>
        <dbReference type="Pfam" id="PF03161"/>
    </source>
</evidence>
<evidence type="ECO:0000313" key="3">
    <source>
        <dbReference type="Proteomes" id="UP000229334"/>
    </source>
</evidence>
<dbReference type="InterPro" id="IPR052500">
    <property type="entry name" value="Chloro/Mito_RNA_Process"/>
</dbReference>
<sequence length="217" mass="25171">MMVIPREVKNRSKVNSWSKSVRKLQNSLILDSIQKQVLVGTLLGDACLAPNVYGKNFRLELSQSAKQKAYLDWKAKIFHNWCLSQPHFNKKTKSWRIKTLSHPELTTYHSIFYRDGKKVIPKSINQIFCSTLGLAVWFMDDGTKGPRSGYTLNSQNFSQTDNEILVKLLQSSFGIKQVSLHRDKKYQRIYIGGRSRLKFENLIRPHIIPTMLYKLHS</sequence>
<dbReference type="GO" id="GO:0045292">
    <property type="term" value="P:mRNA cis splicing, via spliceosome"/>
    <property type="evidence" value="ECO:0007669"/>
    <property type="project" value="TreeGrafter"/>
</dbReference>
<dbReference type="InterPro" id="IPR004860">
    <property type="entry name" value="LAGLIDADG_dom"/>
</dbReference>
<dbReference type="InterPro" id="IPR027434">
    <property type="entry name" value="Homing_endonucl"/>
</dbReference>
<dbReference type="GO" id="GO:0004519">
    <property type="term" value="F:endonuclease activity"/>
    <property type="evidence" value="ECO:0007669"/>
    <property type="project" value="InterPro"/>
</dbReference>
<protein>
    <recommendedName>
        <fullName evidence="1">Homing endonuclease LAGLIDADG domain-containing protein</fullName>
    </recommendedName>
</protein>
<dbReference type="SUPFAM" id="SSF55608">
    <property type="entry name" value="Homing endonucleases"/>
    <property type="match status" value="1"/>
</dbReference>